<comment type="caution">
    <text evidence="2">The sequence shown here is derived from an EMBL/GenBank/DDBJ whole genome shotgun (WGS) entry which is preliminary data.</text>
</comment>
<organism evidence="2 3">
    <name type="scientific">Candidatus Argoarchaeum ethanivorans</name>
    <dbReference type="NCBI Taxonomy" id="2608793"/>
    <lineage>
        <taxon>Archaea</taxon>
        <taxon>Methanobacteriati</taxon>
        <taxon>Methanobacteriota</taxon>
        <taxon>Stenosarchaea group</taxon>
        <taxon>Methanomicrobia</taxon>
        <taxon>Methanosarcinales</taxon>
        <taxon>Methanosarcinales incertae sedis</taxon>
        <taxon>GOM Arc I cluster</taxon>
        <taxon>Candidatus Argoarchaeum</taxon>
    </lineage>
</organism>
<evidence type="ECO:0000313" key="3">
    <source>
        <dbReference type="Proteomes" id="UP000610373"/>
    </source>
</evidence>
<keyword evidence="1" id="KW-1133">Transmembrane helix</keyword>
<feature type="transmembrane region" description="Helical" evidence="1">
    <location>
        <begin position="20"/>
        <end position="39"/>
    </location>
</feature>
<dbReference type="Proteomes" id="UP000610373">
    <property type="component" value="Unassembled WGS sequence"/>
</dbReference>
<feature type="transmembrane region" description="Helical" evidence="1">
    <location>
        <begin position="60"/>
        <end position="85"/>
    </location>
</feature>
<protein>
    <recommendedName>
        <fullName evidence="4">Archaeal Type IV pilin N-terminal domain-containing protein</fullName>
    </recommendedName>
</protein>
<dbReference type="EMBL" id="CAJHIO010000055">
    <property type="protein sequence ID" value="CAD6494054.1"/>
    <property type="molecule type" value="Genomic_DNA"/>
</dbReference>
<gene>
    <name evidence="2" type="ORF">CHKLHMKO_00609</name>
</gene>
<proteinExistence type="predicted"/>
<name>A0A811T9R9_9EURY</name>
<keyword evidence="1" id="KW-0812">Transmembrane</keyword>
<accession>A0A811T9R9</accession>
<keyword evidence="1" id="KW-0472">Membrane</keyword>
<evidence type="ECO:0000313" key="2">
    <source>
        <dbReference type="EMBL" id="CAD6494054.1"/>
    </source>
</evidence>
<evidence type="ECO:0000256" key="1">
    <source>
        <dbReference type="SAM" id="Phobius"/>
    </source>
</evidence>
<reference evidence="2" key="1">
    <citation type="submission" date="2020-10" db="EMBL/GenBank/DDBJ databases">
        <authorList>
            <person name="Hahn C.J."/>
            <person name="Laso-Perez R."/>
            <person name="Vulcano F."/>
            <person name="Vaziourakis K.-M."/>
            <person name="Stokke R."/>
            <person name="Steen I.H."/>
            <person name="Teske A."/>
            <person name="Boetius A."/>
            <person name="Liebeke M."/>
            <person name="Amann R."/>
            <person name="Knittel K."/>
        </authorList>
    </citation>
    <scope>NUCLEOTIDE SEQUENCE</scope>
    <source>
        <strain evidence="2">Gfbio:e3339647-f889-4370-9287-4fb5cb688e4c:AG392O15_GoMArc1</strain>
    </source>
</reference>
<dbReference type="AlphaFoldDB" id="A0A811T9R9"/>
<sequence>MGFSPLKVFLYHSQALRRQLHTPIFPILLFMWYSKKSKYLNNMKIRKEIMKKTFKKKTRVDWPVIGAAIFLIGVIIAVAIAITFAPPKLPQPLLQITEASASARNLIITHQGGDVIWFANTKCIWIPDVSAPDVTEEVGALVLNRPESSVIAKFEPGEVAKLERNINMTEGKVGKLVIINVKSGQQIFSQTVNITK</sequence>
<evidence type="ECO:0008006" key="4">
    <source>
        <dbReference type="Google" id="ProtNLM"/>
    </source>
</evidence>